<dbReference type="AlphaFoldDB" id="A0A6J6UEH5"/>
<evidence type="ECO:0000313" key="2">
    <source>
        <dbReference type="EMBL" id="CAB4692743.1"/>
    </source>
</evidence>
<dbReference type="InterPro" id="IPR036409">
    <property type="entry name" value="Aldolase_II/adducin_N_sf"/>
</dbReference>
<dbReference type="GO" id="GO:0005856">
    <property type="term" value="C:cytoskeleton"/>
    <property type="evidence" value="ECO:0007669"/>
    <property type="project" value="TreeGrafter"/>
</dbReference>
<dbReference type="EMBL" id="CAFBQP010000055">
    <property type="protein sequence ID" value="CAB5064975.1"/>
    <property type="molecule type" value="Genomic_DNA"/>
</dbReference>
<gene>
    <name evidence="2" type="ORF">UFOPK2602_00112</name>
    <name evidence="3" type="ORF">UFOPK2806_01386</name>
    <name evidence="4" type="ORF">UFOPK4306_01494</name>
</gene>
<dbReference type="EMBL" id="CAEZXX010000003">
    <property type="protein sequence ID" value="CAB4692743.1"/>
    <property type="molecule type" value="Genomic_DNA"/>
</dbReference>
<dbReference type="PANTHER" id="PTHR10672:SF3">
    <property type="entry name" value="PROTEIN HU-LI TAI SHAO"/>
    <property type="match status" value="1"/>
</dbReference>
<dbReference type="EMBL" id="CAEZYY010000017">
    <property type="protein sequence ID" value="CAB4756957.1"/>
    <property type="molecule type" value="Genomic_DNA"/>
</dbReference>
<evidence type="ECO:0000259" key="1">
    <source>
        <dbReference type="SMART" id="SM01007"/>
    </source>
</evidence>
<evidence type="ECO:0000313" key="4">
    <source>
        <dbReference type="EMBL" id="CAB5064975.1"/>
    </source>
</evidence>
<reference evidence="3" key="1">
    <citation type="submission" date="2020-05" db="EMBL/GenBank/DDBJ databases">
        <authorList>
            <person name="Chiriac C."/>
            <person name="Salcher M."/>
            <person name="Ghai R."/>
            <person name="Kavagutti S V."/>
        </authorList>
    </citation>
    <scope>NUCLEOTIDE SEQUENCE</scope>
</reference>
<dbReference type="Pfam" id="PF00596">
    <property type="entry name" value="Aldolase_II"/>
    <property type="match status" value="1"/>
</dbReference>
<sequence length="238" mass="26839">MSIPESGPHFRIAAARRILYREGLDSQIGGHVSLRVADEDAFYVTPYQYFDESLPEHVMKMGFDLQVRVAGSLPPAAGANFHSSIYRARPDVNCVIHTHGFYQSVLSTTGRPFEVFYDYASLFLGDVAYWKDDLDLTPDDEGDLMAATLGERRVMLMGHHGALHVGDTLENAVVEAIVFELCCRYQVAAMQVGGTPLDERSAEAYRRAYLKYGFRQTMWDANYRRIRKSDPDLWATLG</sequence>
<organism evidence="3">
    <name type="scientific">freshwater metagenome</name>
    <dbReference type="NCBI Taxonomy" id="449393"/>
    <lineage>
        <taxon>unclassified sequences</taxon>
        <taxon>metagenomes</taxon>
        <taxon>ecological metagenomes</taxon>
    </lineage>
</organism>
<accession>A0A6J6UEH5</accession>
<dbReference type="PANTHER" id="PTHR10672">
    <property type="entry name" value="ADDUCIN"/>
    <property type="match status" value="1"/>
</dbReference>
<evidence type="ECO:0000313" key="3">
    <source>
        <dbReference type="EMBL" id="CAB4756957.1"/>
    </source>
</evidence>
<dbReference type="GO" id="GO:0051015">
    <property type="term" value="F:actin filament binding"/>
    <property type="evidence" value="ECO:0007669"/>
    <property type="project" value="TreeGrafter"/>
</dbReference>
<name>A0A6J6UEH5_9ZZZZ</name>
<feature type="domain" description="Class II aldolase/adducin N-terminal" evidence="1">
    <location>
        <begin position="10"/>
        <end position="187"/>
    </location>
</feature>
<dbReference type="Gene3D" id="3.40.225.10">
    <property type="entry name" value="Class II aldolase/adducin N-terminal domain"/>
    <property type="match status" value="1"/>
</dbReference>
<dbReference type="InterPro" id="IPR051017">
    <property type="entry name" value="Aldolase-II_Adducin_sf"/>
</dbReference>
<dbReference type="SMART" id="SM01007">
    <property type="entry name" value="Aldolase_II"/>
    <property type="match status" value="1"/>
</dbReference>
<dbReference type="SUPFAM" id="SSF53639">
    <property type="entry name" value="AraD/HMP-PK domain-like"/>
    <property type="match status" value="1"/>
</dbReference>
<proteinExistence type="predicted"/>
<dbReference type="InterPro" id="IPR001303">
    <property type="entry name" value="Aldolase_II/adducin_N"/>
</dbReference>
<protein>
    <submittedName>
        <fullName evidence="3">Unannotated protein</fullName>
    </submittedName>
</protein>